<dbReference type="RefSeq" id="WP_202380135.1">
    <property type="nucleotide sequence ID" value="NZ_JAESHT010000007.1"/>
</dbReference>
<comment type="caution">
    <text evidence="1">The sequence shown here is derived from an EMBL/GenBank/DDBJ whole genome shotgun (WGS) entry which is preliminary data.</text>
</comment>
<proteinExistence type="predicted"/>
<accession>A0ABS1S5N8</accession>
<protein>
    <submittedName>
        <fullName evidence="1">Uncharacterized protein</fullName>
    </submittedName>
</protein>
<evidence type="ECO:0000313" key="2">
    <source>
        <dbReference type="Proteomes" id="UP000644749"/>
    </source>
</evidence>
<organism evidence="1 2">
    <name type="scientific">Paracoccus aerius</name>
    <dbReference type="NCBI Taxonomy" id="1915382"/>
    <lineage>
        <taxon>Bacteria</taxon>
        <taxon>Pseudomonadati</taxon>
        <taxon>Pseudomonadota</taxon>
        <taxon>Alphaproteobacteria</taxon>
        <taxon>Rhodobacterales</taxon>
        <taxon>Paracoccaceae</taxon>
        <taxon>Paracoccus</taxon>
    </lineage>
</organism>
<name>A0ABS1S5N8_9RHOB</name>
<evidence type="ECO:0000313" key="1">
    <source>
        <dbReference type="EMBL" id="MBL3673844.1"/>
    </source>
</evidence>
<gene>
    <name evidence="1" type="ORF">JL111_10130</name>
</gene>
<keyword evidence="2" id="KW-1185">Reference proteome</keyword>
<sequence length="259" mass="28242">MKPDHRGFQGDHQPVAVRLMLAQLALIPHENPLGPEAREEGERARQKGPKCHLEVLPGFLWHVQVMDLPQGLSRGIKSVLGLQTFRREKIERQSRAFDLTEGFVFMHGGLQSKQDAAWMDRRGSSLTADQIYQTGAVSVILSSVRAFSAGSRLKEWPTRHGFRLHRPGRRDPSAGFTAFPGMVGEPVSGMVVFHGTWSTCESTKDPAVHILLLTPPQDEGDLTRCRCGSAAGKPPGYQLAIVPSGSTASRAGTISCSKG</sequence>
<reference evidence="1 2" key="1">
    <citation type="submission" date="2021-01" db="EMBL/GenBank/DDBJ databases">
        <title>011410 draft genome.</title>
        <authorList>
            <person name="Lang L."/>
        </authorList>
    </citation>
    <scope>NUCLEOTIDE SEQUENCE [LARGE SCALE GENOMIC DNA]</scope>
    <source>
        <strain evidence="1 2">KCTC 42845</strain>
    </source>
</reference>
<dbReference type="Proteomes" id="UP000644749">
    <property type="component" value="Unassembled WGS sequence"/>
</dbReference>
<dbReference type="EMBL" id="JAESHT010000007">
    <property type="protein sequence ID" value="MBL3673844.1"/>
    <property type="molecule type" value="Genomic_DNA"/>
</dbReference>